<dbReference type="Proteomes" id="UP000018465">
    <property type="component" value="Unassembled WGS sequence"/>
</dbReference>
<dbReference type="EMBL" id="AYHO01000002">
    <property type="protein sequence ID" value="ESJ96054.1"/>
    <property type="molecule type" value="Genomic_DNA"/>
</dbReference>
<evidence type="ECO:0000313" key="3">
    <source>
        <dbReference type="Proteomes" id="UP000018465"/>
    </source>
</evidence>
<feature type="domain" description="DUF7352" evidence="1">
    <location>
        <begin position="1"/>
        <end position="89"/>
    </location>
</feature>
<keyword evidence="3" id="KW-1185">Reference proteome</keyword>
<sequence>MKVVHKFPVTQAWEQTFEVSEGAQVLDIELSDGQPCVWMLIDLNAPKVPLTIFATHTGQLLQHEHGIYIKTLHVFNNLGQNIVTHFFRKP</sequence>
<dbReference type="RefSeq" id="WP_004646844.1">
    <property type="nucleotide sequence ID" value="NZ_KI530561.1"/>
</dbReference>
<comment type="caution">
    <text evidence="2">The sequence shown here is derived from an EMBL/GenBank/DDBJ whole genome shotgun (WGS) entry which is preliminary data.</text>
</comment>
<reference evidence="2 3" key="1">
    <citation type="submission" date="2013-10" db="EMBL/GenBank/DDBJ databases">
        <title>The Genome Sequence of Acinetobacter lwoffii NIPH 512.</title>
        <authorList>
            <consortium name="The Broad Institute Genomics Platform"/>
            <consortium name="The Broad Institute Genome Sequencing Center for Infectious Disease"/>
            <person name="Cerqueira G."/>
            <person name="Feldgarden M."/>
            <person name="Courvalin P."/>
            <person name="Grillot-Courvalin C."/>
            <person name="Clermont D."/>
            <person name="Rocha E."/>
            <person name="Yoon E.-J."/>
            <person name="Nemec A."/>
            <person name="Young S.K."/>
            <person name="Zeng Q."/>
            <person name="Gargeya S."/>
            <person name="Fitzgerald M."/>
            <person name="Abouelleil A."/>
            <person name="Alvarado L."/>
            <person name="Berlin A.M."/>
            <person name="Chapman S.B."/>
            <person name="Gainer-Dewar J."/>
            <person name="Goldberg J."/>
            <person name="Gnerre S."/>
            <person name="Griggs A."/>
            <person name="Gujja S."/>
            <person name="Hansen M."/>
            <person name="Howarth C."/>
            <person name="Imamovic A."/>
            <person name="Ireland A."/>
            <person name="Larimer J."/>
            <person name="McCowan C."/>
            <person name="Murphy C."/>
            <person name="Pearson M."/>
            <person name="Poon T.W."/>
            <person name="Priest M."/>
            <person name="Roberts A."/>
            <person name="Saif S."/>
            <person name="Shea T."/>
            <person name="Sykes S."/>
            <person name="Wortman J."/>
            <person name="Nusbaum C."/>
            <person name="Birren B."/>
        </authorList>
    </citation>
    <scope>NUCLEOTIDE SEQUENCE [LARGE SCALE GENOMIC DNA]</scope>
    <source>
        <strain evidence="2 3">NIPH 512</strain>
    </source>
</reference>
<evidence type="ECO:0000259" key="1">
    <source>
        <dbReference type="Pfam" id="PF24043"/>
    </source>
</evidence>
<accession>A0ABN0PZV6</accession>
<organism evidence="2 3">
    <name type="scientific">Acinetobacter lwoffii NCTC 5866 = CIP 64.10 = NIPH 512</name>
    <dbReference type="NCBI Taxonomy" id="981327"/>
    <lineage>
        <taxon>Bacteria</taxon>
        <taxon>Pseudomonadati</taxon>
        <taxon>Pseudomonadota</taxon>
        <taxon>Gammaproteobacteria</taxon>
        <taxon>Moraxellales</taxon>
        <taxon>Moraxellaceae</taxon>
        <taxon>Acinetobacter</taxon>
    </lineage>
</organism>
<gene>
    <name evidence="2" type="ORF">P800_00876</name>
</gene>
<name>A0ABN0PZV6_ACILW</name>
<dbReference type="InterPro" id="IPR055776">
    <property type="entry name" value="DUF7352"/>
</dbReference>
<dbReference type="Pfam" id="PF24043">
    <property type="entry name" value="DUF7352"/>
    <property type="match status" value="1"/>
</dbReference>
<evidence type="ECO:0000313" key="2">
    <source>
        <dbReference type="EMBL" id="ESJ96054.1"/>
    </source>
</evidence>
<protein>
    <recommendedName>
        <fullName evidence="1">DUF7352 domain-containing protein</fullName>
    </recommendedName>
</protein>
<proteinExistence type="predicted"/>